<evidence type="ECO:0000313" key="4">
    <source>
        <dbReference type="Proteomes" id="UP000253495"/>
    </source>
</evidence>
<protein>
    <submittedName>
        <fullName evidence="3">Camelysin-like metallo-endopeptidase</fullName>
    </submittedName>
</protein>
<dbReference type="Pfam" id="PF12389">
    <property type="entry name" value="Peptidase_M73"/>
    <property type="match status" value="1"/>
</dbReference>
<dbReference type="AlphaFoldDB" id="A0A368VVE9"/>
<keyword evidence="4" id="KW-1185">Reference proteome</keyword>
<name>A0A368VVE9_9ACTN</name>
<proteinExistence type="predicted"/>
<gene>
    <name evidence="3" type="ORF">DFQ14_103233</name>
</gene>
<keyword evidence="2" id="KW-0732">Signal</keyword>
<feature type="compositionally biased region" description="Acidic residues" evidence="1">
    <location>
        <begin position="108"/>
        <end position="122"/>
    </location>
</feature>
<evidence type="ECO:0000256" key="1">
    <source>
        <dbReference type="SAM" id="MobiDB-lite"/>
    </source>
</evidence>
<organism evidence="3 4">
    <name type="scientific">Halopolyspora algeriensis</name>
    <dbReference type="NCBI Taxonomy" id="1500506"/>
    <lineage>
        <taxon>Bacteria</taxon>
        <taxon>Bacillati</taxon>
        <taxon>Actinomycetota</taxon>
        <taxon>Actinomycetes</taxon>
        <taxon>Actinomycetes incertae sedis</taxon>
        <taxon>Halopolyspora</taxon>
    </lineage>
</organism>
<sequence>MRNKKLAAGLGGVTAVAAAVALTAGTFAAFSDTEQRGVIATGGTMDLQVSNTHGDIFGENGYFTVSGTVAPGDTIGSTTFTLKNAGDVAGNLSFDFETVTNDENTLTDPEEDAGDNSADEGELPENLQLVVDGPGGQDVTTSLDQLAEWGSFNNGGTLAADETAEYKLTLSVPQDATSEFQTDKAKFQITANLDQQVQN</sequence>
<feature type="chain" id="PRO_5039629168" evidence="2">
    <location>
        <begin position="29"/>
        <end position="199"/>
    </location>
</feature>
<dbReference type="EMBL" id="QPJC01000003">
    <property type="protein sequence ID" value="RCW45266.1"/>
    <property type="molecule type" value="Genomic_DNA"/>
</dbReference>
<feature type="region of interest" description="Disordered" evidence="1">
    <location>
        <begin position="102"/>
        <end position="122"/>
    </location>
</feature>
<reference evidence="3 4" key="1">
    <citation type="submission" date="2018-07" db="EMBL/GenBank/DDBJ databases">
        <title>Genomic Encyclopedia of Type Strains, Phase III (KMG-III): the genomes of soil and plant-associated and newly described type strains.</title>
        <authorList>
            <person name="Whitman W."/>
        </authorList>
    </citation>
    <scope>NUCLEOTIDE SEQUENCE [LARGE SCALE GENOMIC DNA]</scope>
    <source>
        <strain evidence="3 4">CECT 8575</strain>
    </source>
</reference>
<evidence type="ECO:0000256" key="2">
    <source>
        <dbReference type="SAM" id="SignalP"/>
    </source>
</evidence>
<evidence type="ECO:0000313" key="3">
    <source>
        <dbReference type="EMBL" id="RCW45266.1"/>
    </source>
</evidence>
<comment type="caution">
    <text evidence="3">The sequence shown here is derived from an EMBL/GenBank/DDBJ whole genome shotgun (WGS) entry which is preliminary data.</text>
</comment>
<dbReference type="InterPro" id="IPR022121">
    <property type="entry name" value="Peptidase_M73_camelysin"/>
</dbReference>
<dbReference type="Proteomes" id="UP000253495">
    <property type="component" value="Unassembled WGS sequence"/>
</dbReference>
<accession>A0A368VVE9</accession>
<dbReference type="RefSeq" id="WP_158546675.1">
    <property type="nucleotide sequence ID" value="NZ_QPJC01000003.1"/>
</dbReference>
<feature type="signal peptide" evidence="2">
    <location>
        <begin position="1"/>
        <end position="28"/>
    </location>
</feature>